<comment type="caution">
    <text evidence="2">The sequence shown here is derived from an EMBL/GenBank/DDBJ whole genome shotgun (WGS) entry which is preliminary data.</text>
</comment>
<evidence type="ECO:0000256" key="1">
    <source>
        <dbReference type="SAM" id="MobiDB-lite"/>
    </source>
</evidence>
<organism evidence="2 3">
    <name type="scientific">Lyophyllum shimeji</name>
    <name type="common">Hon-shimeji</name>
    <name type="synonym">Tricholoma shimeji</name>
    <dbReference type="NCBI Taxonomy" id="47721"/>
    <lineage>
        <taxon>Eukaryota</taxon>
        <taxon>Fungi</taxon>
        <taxon>Dikarya</taxon>
        <taxon>Basidiomycota</taxon>
        <taxon>Agaricomycotina</taxon>
        <taxon>Agaricomycetes</taxon>
        <taxon>Agaricomycetidae</taxon>
        <taxon>Agaricales</taxon>
        <taxon>Tricholomatineae</taxon>
        <taxon>Lyophyllaceae</taxon>
        <taxon>Lyophyllum</taxon>
    </lineage>
</organism>
<gene>
    <name evidence="2" type="ORF">LshimejAT787_1600940</name>
</gene>
<reference evidence="2" key="1">
    <citation type="submission" date="2022-07" db="EMBL/GenBank/DDBJ databases">
        <title>The genome of Lyophyllum shimeji provides insight into the initial evolution of ectomycorrhizal fungal genome.</title>
        <authorList>
            <person name="Kobayashi Y."/>
            <person name="Shibata T."/>
            <person name="Hirakawa H."/>
            <person name="Shigenobu S."/>
            <person name="Nishiyama T."/>
            <person name="Yamada A."/>
            <person name="Hasebe M."/>
            <person name="Kawaguchi M."/>
        </authorList>
    </citation>
    <scope>NUCLEOTIDE SEQUENCE</scope>
    <source>
        <strain evidence="2">AT787</strain>
    </source>
</reference>
<feature type="region of interest" description="Disordered" evidence="1">
    <location>
        <begin position="1"/>
        <end position="22"/>
    </location>
</feature>
<evidence type="ECO:0000313" key="3">
    <source>
        <dbReference type="Proteomes" id="UP001063166"/>
    </source>
</evidence>
<accession>A0A9P3PYY6</accession>
<protein>
    <submittedName>
        <fullName evidence="2">Uncharacterized protein</fullName>
    </submittedName>
</protein>
<sequence>MQEFTVAPPGRPKLSSSIGDSARQSSCVSVSSFGEPPAAPYHLTDTGSTPLTTHHAALRFNGPQIDG</sequence>
<keyword evidence="3" id="KW-1185">Reference proteome</keyword>
<dbReference type="EMBL" id="BRPK01000016">
    <property type="protein sequence ID" value="GLB44164.1"/>
    <property type="molecule type" value="Genomic_DNA"/>
</dbReference>
<evidence type="ECO:0000313" key="2">
    <source>
        <dbReference type="EMBL" id="GLB44164.1"/>
    </source>
</evidence>
<dbReference type="Proteomes" id="UP001063166">
    <property type="component" value="Unassembled WGS sequence"/>
</dbReference>
<proteinExistence type="predicted"/>
<dbReference type="AlphaFoldDB" id="A0A9P3PYY6"/>
<name>A0A9P3PYY6_LYOSH</name>